<dbReference type="AlphaFoldDB" id="A0A1Y6LND4"/>
<dbReference type="Proteomes" id="UP000215453">
    <property type="component" value="Chromosome 7"/>
</dbReference>
<protein>
    <submittedName>
        <fullName evidence="1">Uncharacterized protein</fullName>
    </submittedName>
</protein>
<evidence type="ECO:0000313" key="2">
    <source>
        <dbReference type="Proteomes" id="UP000215453"/>
    </source>
</evidence>
<proteinExistence type="predicted"/>
<organism evidence="1 2">
    <name type="scientific">Zymoseptoria tritici ST99CH_1A5</name>
    <dbReference type="NCBI Taxonomy" id="1276529"/>
    <lineage>
        <taxon>Eukaryota</taxon>
        <taxon>Fungi</taxon>
        <taxon>Dikarya</taxon>
        <taxon>Ascomycota</taxon>
        <taxon>Pezizomycotina</taxon>
        <taxon>Dothideomycetes</taxon>
        <taxon>Dothideomycetidae</taxon>
        <taxon>Mycosphaerellales</taxon>
        <taxon>Mycosphaerellaceae</taxon>
        <taxon>Zymoseptoria</taxon>
    </lineage>
</organism>
<accession>A0A1Y6LND4</accession>
<reference evidence="1 2" key="1">
    <citation type="submission" date="2016-10" db="EMBL/GenBank/DDBJ databases">
        <authorList>
            <person name="Varghese N."/>
        </authorList>
    </citation>
    <scope>NUCLEOTIDE SEQUENCE [LARGE SCALE GENOMIC DNA]</scope>
</reference>
<evidence type="ECO:0000313" key="1">
    <source>
        <dbReference type="EMBL" id="SMY25795.1"/>
    </source>
</evidence>
<gene>
    <name evidence="1" type="ORF">ZT1A5_G7237</name>
</gene>
<name>A0A1Y6LND4_ZYMTR</name>
<dbReference type="EMBL" id="LT882682">
    <property type="protein sequence ID" value="SMY25795.1"/>
    <property type="molecule type" value="Genomic_DNA"/>
</dbReference>
<sequence>MDEPWEGPRWTADTETIFGMMLLLETGRSFFHINDVQNDTNLHDTAVRLAEEVQDNLNRLIEGELAAGQFSNMQPRTVRALERKQAELGVYIKSAGTSLYHQLPWTAGAQMGETLYSALDLGFIIAPKLSTPIHLLEQLCDFFKEQVFLGDRPTRKFTRSLKRFMGGKLETKTDFASNSGDARKSQYQISMPQSVKYGHPDNDRIKPAEFCLFHNLRASKPAFHAGPALWAKLFTNNRIKSLTAKQTLAIDRELRDAPFAATLERVKEAATSEFEGSFPIATVNWFKVYELMVSILTDVAERYQREMPADMEPFQKHFESTPANASVGSSFVLILLQVIDCNVESSRRWDDNKSEGVKMTWEAFERCAGAIEIEDLLWENA</sequence>